<evidence type="ECO:0000256" key="1">
    <source>
        <dbReference type="ARBA" id="ARBA00005023"/>
    </source>
</evidence>
<keyword evidence="4" id="KW-0479">Metal-binding</keyword>
<dbReference type="Proteomes" id="UP001596505">
    <property type="component" value="Unassembled WGS sequence"/>
</dbReference>
<evidence type="ECO:0000313" key="12">
    <source>
        <dbReference type="Proteomes" id="UP001596505"/>
    </source>
</evidence>
<comment type="pathway">
    <text evidence="1">Amino-acid degradation.</text>
</comment>
<dbReference type="EC" id="3.5.2.7" evidence="2 9"/>
<accession>A0ABW2PW41</accession>
<keyword evidence="7" id="KW-0862">Zinc</keyword>
<evidence type="ECO:0000313" key="11">
    <source>
        <dbReference type="EMBL" id="MFC7391456.1"/>
    </source>
</evidence>
<evidence type="ECO:0000259" key="10">
    <source>
        <dbReference type="Pfam" id="PF07969"/>
    </source>
</evidence>
<keyword evidence="12" id="KW-1185">Reference proteome</keyword>
<evidence type="ECO:0000256" key="2">
    <source>
        <dbReference type="ARBA" id="ARBA00012864"/>
    </source>
</evidence>
<evidence type="ECO:0000256" key="6">
    <source>
        <dbReference type="ARBA" id="ARBA00022808"/>
    </source>
</evidence>
<dbReference type="InterPro" id="IPR005920">
    <property type="entry name" value="HutI"/>
</dbReference>
<evidence type="ECO:0000256" key="5">
    <source>
        <dbReference type="ARBA" id="ARBA00022801"/>
    </source>
</evidence>
<dbReference type="PANTHER" id="PTHR42752:SF1">
    <property type="entry name" value="IMIDAZOLONEPROPIONASE-RELATED"/>
    <property type="match status" value="1"/>
</dbReference>
<dbReference type="SUPFAM" id="SSF51338">
    <property type="entry name" value="Composite domain of metallo-dependent hydrolases"/>
    <property type="match status" value="1"/>
</dbReference>
<protein>
    <recommendedName>
        <fullName evidence="2 9">Imidazolonepropionase</fullName>
        <ecNumber evidence="2 9">3.5.2.7</ecNumber>
    </recommendedName>
</protein>
<evidence type="ECO:0000256" key="7">
    <source>
        <dbReference type="ARBA" id="ARBA00022833"/>
    </source>
</evidence>
<reference evidence="12" key="1">
    <citation type="journal article" date="2019" name="Int. J. Syst. Evol. Microbiol.">
        <title>The Global Catalogue of Microorganisms (GCM) 10K type strain sequencing project: providing services to taxonomists for standard genome sequencing and annotation.</title>
        <authorList>
            <consortium name="The Broad Institute Genomics Platform"/>
            <consortium name="The Broad Institute Genome Sequencing Center for Infectious Disease"/>
            <person name="Wu L."/>
            <person name="Ma J."/>
        </authorList>
    </citation>
    <scope>NUCLEOTIDE SEQUENCE [LARGE SCALE GENOMIC DNA]</scope>
    <source>
        <strain evidence="12">CGMCC 1.16305</strain>
    </source>
</reference>
<dbReference type="InterPro" id="IPR011059">
    <property type="entry name" value="Metal-dep_hydrolase_composite"/>
</dbReference>
<evidence type="ECO:0000256" key="8">
    <source>
        <dbReference type="ARBA" id="ARBA00023004"/>
    </source>
</evidence>
<keyword evidence="8" id="KW-0408">Iron</keyword>
<dbReference type="InterPro" id="IPR032466">
    <property type="entry name" value="Metal_Hydrolase"/>
</dbReference>
<evidence type="ECO:0000256" key="4">
    <source>
        <dbReference type="ARBA" id="ARBA00022723"/>
    </source>
</evidence>
<feature type="domain" description="Amidohydrolase 3" evidence="10">
    <location>
        <begin position="66"/>
        <end position="97"/>
    </location>
</feature>
<feature type="domain" description="Amidohydrolase 3" evidence="10">
    <location>
        <begin position="105"/>
        <end position="415"/>
    </location>
</feature>
<keyword evidence="6" id="KW-0369">Histidine metabolism</keyword>
<proteinExistence type="predicted"/>
<dbReference type="Gene3D" id="3.20.20.140">
    <property type="entry name" value="Metal-dependent hydrolases"/>
    <property type="match status" value="1"/>
</dbReference>
<organism evidence="11 12">
    <name type="scientific">Scopulibacillus cellulosilyticus</name>
    <dbReference type="NCBI Taxonomy" id="2665665"/>
    <lineage>
        <taxon>Bacteria</taxon>
        <taxon>Bacillati</taxon>
        <taxon>Bacillota</taxon>
        <taxon>Bacilli</taxon>
        <taxon>Bacillales</taxon>
        <taxon>Sporolactobacillaceae</taxon>
        <taxon>Scopulibacillus</taxon>
    </lineage>
</organism>
<dbReference type="PANTHER" id="PTHR42752">
    <property type="entry name" value="IMIDAZOLONEPROPIONASE"/>
    <property type="match status" value="1"/>
</dbReference>
<dbReference type="EMBL" id="JBHTCO010000001">
    <property type="protein sequence ID" value="MFC7391456.1"/>
    <property type="molecule type" value="Genomic_DNA"/>
</dbReference>
<dbReference type="InterPro" id="IPR013108">
    <property type="entry name" value="Amidohydro_3"/>
</dbReference>
<evidence type="ECO:0000256" key="3">
    <source>
        <dbReference type="ARBA" id="ARBA00022490"/>
    </source>
</evidence>
<keyword evidence="5 11" id="KW-0378">Hydrolase</keyword>
<gene>
    <name evidence="11" type="primary">hutI</name>
    <name evidence="11" type="ORF">ACFQRG_00330</name>
</gene>
<dbReference type="GO" id="GO:0050480">
    <property type="term" value="F:imidazolonepropionase activity"/>
    <property type="evidence" value="ECO:0007669"/>
    <property type="project" value="UniProtKB-EC"/>
</dbReference>
<dbReference type="RefSeq" id="WP_380962466.1">
    <property type="nucleotide sequence ID" value="NZ_JBHTCO010000001.1"/>
</dbReference>
<evidence type="ECO:0000256" key="9">
    <source>
        <dbReference type="NCBIfam" id="TIGR01224"/>
    </source>
</evidence>
<name>A0ABW2PW41_9BACL</name>
<dbReference type="NCBIfam" id="TIGR01224">
    <property type="entry name" value="hutI"/>
    <property type="match status" value="1"/>
</dbReference>
<sequence>MSRQNVKLQADLIISNASELITCTGDNTDDIGKMTGGWVALSGKKIVAVGTRDEVAAKVDLENTTVIDASGKVVVPGFVDCHTHTVFGGSRVAEYAAKITTKDPEKLKTMGIETGVQVSVRKTQEATREELVASASDRLLRMLESGTTTVEIKTGYGFTVKDEVKMLKVNADLNKTLPIDVVSTFLGAHGWPEDMSKETYIDLLLNEMIPRAAGLGNVSFNDVWCEDSHFTAKESERILQAGLDAGLKAKIHTDAYSYIGGSDLAAEMKVVSADHLNYTPPEVLDKLAASGVTGVIMPALDFAVSHQKPFNARAIIDSGMSVALATDLCPGCWTESMQFVMALACRLYQMSPAEAIRAATLGGAKALDLDGNRGSIEVGKLADLQIWNVPRYEHAIYRLGGNIVEQVIKNGEIIVDRSKPKKRSAVQTLS</sequence>
<dbReference type="Gene3D" id="2.30.40.10">
    <property type="entry name" value="Urease, subunit C, domain 1"/>
    <property type="match status" value="1"/>
</dbReference>
<keyword evidence="3" id="KW-0963">Cytoplasm</keyword>
<comment type="caution">
    <text evidence="11">The sequence shown here is derived from an EMBL/GenBank/DDBJ whole genome shotgun (WGS) entry which is preliminary data.</text>
</comment>
<dbReference type="SUPFAM" id="SSF51556">
    <property type="entry name" value="Metallo-dependent hydrolases"/>
    <property type="match status" value="1"/>
</dbReference>
<dbReference type="Pfam" id="PF07969">
    <property type="entry name" value="Amidohydro_3"/>
    <property type="match status" value="2"/>
</dbReference>